<dbReference type="Proteomes" id="UP000239800">
    <property type="component" value="Unassembled WGS sequence"/>
</dbReference>
<dbReference type="GO" id="GO:0016788">
    <property type="term" value="F:hydrolase activity, acting on ester bonds"/>
    <property type="evidence" value="ECO:0007669"/>
    <property type="project" value="UniProtKB-ARBA"/>
</dbReference>
<feature type="transmembrane region" description="Helical" evidence="1">
    <location>
        <begin position="7"/>
        <end position="26"/>
    </location>
</feature>
<dbReference type="EMBL" id="MQUB01000001">
    <property type="protein sequence ID" value="PQB04263.1"/>
    <property type="molecule type" value="Genomic_DNA"/>
</dbReference>
<keyword evidence="1" id="KW-0472">Membrane</keyword>
<evidence type="ECO:0000313" key="3">
    <source>
        <dbReference type="Proteomes" id="UP000239800"/>
    </source>
</evidence>
<keyword evidence="1" id="KW-1133">Transmembrane helix</keyword>
<keyword evidence="3" id="KW-1185">Reference proteome</keyword>
<name>A0A2S7KNW5_9FLAO</name>
<accession>A0A2S7KNW5</accession>
<dbReference type="AlphaFoldDB" id="A0A2S7KNW5"/>
<reference evidence="2 3" key="1">
    <citation type="submission" date="2016-11" db="EMBL/GenBank/DDBJ databases">
        <title>Trade-off between light-utilization and light-protection in marine flavobacteria.</title>
        <authorList>
            <person name="Kumagai Y."/>
        </authorList>
    </citation>
    <scope>NUCLEOTIDE SEQUENCE [LARGE SCALE GENOMIC DNA]</scope>
    <source>
        <strain evidence="2 3">NBRC 107741</strain>
    </source>
</reference>
<dbReference type="Gene3D" id="3.40.50.1110">
    <property type="entry name" value="SGNH hydrolase"/>
    <property type="match status" value="1"/>
</dbReference>
<evidence type="ECO:0000256" key="1">
    <source>
        <dbReference type="SAM" id="Phobius"/>
    </source>
</evidence>
<evidence type="ECO:0000313" key="2">
    <source>
        <dbReference type="EMBL" id="PQB04263.1"/>
    </source>
</evidence>
<dbReference type="InterPro" id="IPR036514">
    <property type="entry name" value="SGNH_hydro_sf"/>
</dbReference>
<proteinExistence type="predicted"/>
<organism evidence="2 3">
    <name type="scientific">Aureitalea marina</name>
    <dbReference type="NCBI Taxonomy" id="930804"/>
    <lineage>
        <taxon>Bacteria</taxon>
        <taxon>Pseudomonadati</taxon>
        <taxon>Bacteroidota</taxon>
        <taxon>Flavobacteriia</taxon>
        <taxon>Flavobacteriales</taxon>
        <taxon>Flavobacteriaceae</taxon>
        <taxon>Aureitalea</taxon>
    </lineage>
</organism>
<comment type="caution">
    <text evidence="2">The sequence shown here is derived from an EMBL/GenBank/DDBJ whole genome shotgun (WGS) entry which is preliminary data.</text>
</comment>
<sequence length="319" mass="38188">MSILNKKFIYGLVFFFTPIIGLYLFGEYHSYLLFDEQRTLVQRINKSSILVTGSSQLREAVIPCQLSSEALDLSFGNKQHLHDRLTMDYLRSNYPGKIKVVILELSYEHLEVPHRTKKSRQNYMYRFYDAKTNNKPYGPWNNLLFYKRPSVMFKRYLKFNRKRKEVDAAEYCYEYFRPGPGKFDLVNHQDPLIVEDIDFFEQRPPNPQVYRKNLDYLLSFLQELEEDQIVTIIVITPKHETYIRNMNSEIRVRRDRAIQIIKERFPKIRFVNKELDTTNYKTADFKDHNHLNNKGAQQFTRSLDSTINQLLLENDIRLK</sequence>
<dbReference type="SUPFAM" id="SSF52266">
    <property type="entry name" value="SGNH hydrolase"/>
    <property type="match status" value="1"/>
</dbReference>
<keyword evidence="1" id="KW-0812">Transmembrane</keyword>
<gene>
    <name evidence="2" type="ORF">BST85_04600</name>
</gene>
<protein>
    <submittedName>
        <fullName evidence="2">Uncharacterized protein</fullName>
    </submittedName>
</protein>